<evidence type="ECO:0000256" key="2">
    <source>
        <dbReference type="SAM" id="SignalP"/>
    </source>
</evidence>
<feature type="repeat" description="TPR" evidence="1">
    <location>
        <begin position="544"/>
        <end position="577"/>
    </location>
</feature>
<dbReference type="Pfam" id="PF14559">
    <property type="entry name" value="TPR_19"/>
    <property type="match status" value="1"/>
</dbReference>
<dbReference type="InterPro" id="IPR019734">
    <property type="entry name" value="TPR_rpt"/>
</dbReference>
<keyword evidence="2" id="KW-0732">Signal</keyword>
<dbReference type="EMBL" id="JBHSBV010000007">
    <property type="protein sequence ID" value="MFC4202860.1"/>
    <property type="molecule type" value="Genomic_DNA"/>
</dbReference>
<keyword evidence="1" id="KW-0802">TPR repeat</keyword>
<accession>A0ABV8P0Y1</accession>
<sequence>MKRSTSLSWSAAALLCLLFSVPSHARQPQAVPSQTEQIHLREGSLPDVTLTADILYRILSAEIAAQRGQYDMASHTLLDLSRDTLDPRLAKRAFQLSMAGHDLQRALVAARQWALLAPNDPEAVASSLALAASNGQTAGLATALWDRIDKATDKDRAIAQAAAIVGKMNDKKVAFEVLDQALHEPVRSLPIAHLALADAAWAAGDADHALDEAQQAQELDPDSEQAAQRVLEYGLKVDPGAAINTAQLFAAKHPDARKLQLLLVSRLTDRKDFDSALSLIRQMRARAPEDFDLQYTEAEVDFRAGHYDRAQALLNEYISVQTQRRQSINDDATNAASDASDARLLLVQIAEKRGRLKDAVEQLGQIEDPTLKFQARIHMAVLQARMGDLAAARKTIGGIHPQDNHERTVLALTLSSIYRNAGRTDLATDVLVRADKAMPDTSEILYDLGMLYERQGKFDQFEKLMRRVIELDPDNANAYNSLGYTYADQNTHLDEAQDLLERALQLEPENPFILDSVGWYLYRTGDNKAALDYLRQSYALLPAADVAAHLGEVLWKLKHYDEARKVWRAGFKKDPQNDTLLKTLKRFNVKL</sequence>
<dbReference type="Pfam" id="PF13432">
    <property type="entry name" value="TPR_16"/>
    <property type="match status" value="2"/>
</dbReference>
<organism evidence="3 4">
    <name type="scientific">Candidimonas humi</name>
    <dbReference type="NCBI Taxonomy" id="683355"/>
    <lineage>
        <taxon>Bacteria</taxon>
        <taxon>Pseudomonadati</taxon>
        <taxon>Pseudomonadota</taxon>
        <taxon>Betaproteobacteria</taxon>
        <taxon>Burkholderiales</taxon>
        <taxon>Alcaligenaceae</taxon>
        <taxon>Candidimonas</taxon>
    </lineage>
</organism>
<name>A0ABV8P0Y1_9BURK</name>
<feature type="repeat" description="TPR" evidence="1">
    <location>
        <begin position="442"/>
        <end position="475"/>
    </location>
</feature>
<dbReference type="SMART" id="SM00028">
    <property type="entry name" value="TPR"/>
    <property type="match status" value="4"/>
</dbReference>
<gene>
    <name evidence="3" type="ORF">ACFOY1_18055</name>
</gene>
<evidence type="ECO:0000256" key="1">
    <source>
        <dbReference type="PROSITE-ProRule" id="PRU00339"/>
    </source>
</evidence>
<evidence type="ECO:0000313" key="3">
    <source>
        <dbReference type="EMBL" id="MFC4202860.1"/>
    </source>
</evidence>
<feature type="signal peptide" evidence="2">
    <location>
        <begin position="1"/>
        <end position="25"/>
    </location>
</feature>
<reference evidence="4" key="1">
    <citation type="journal article" date="2019" name="Int. J. Syst. Evol. Microbiol.">
        <title>The Global Catalogue of Microorganisms (GCM) 10K type strain sequencing project: providing services to taxonomists for standard genome sequencing and annotation.</title>
        <authorList>
            <consortium name="The Broad Institute Genomics Platform"/>
            <consortium name="The Broad Institute Genome Sequencing Center for Infectious Disease"/>
            <person name="Wu L."/>
            <person name="Ma J."/>
        </authorList>
    </citation>
    <scope>NUCLEOTIDE SEQUENCE [LARGE SCALE GENOMIC DNA]</scope>
    <source>
        <strain evidence="4">LMG 24813</strain>
    </source>
</reference>
<comment type="caution">
    <text evidence="3">The sequence shown here is derived from an EMBL/GenBank/DDBJ whole genome shotgun (WGS) entry which is preliminary data.</text>
</comment>
<dbReference type="PROSITE" id="PS50005">
    <property type="entry name" value="TPR"/>
    <property type="match status" value="2"/>
</dbReference>
<dbReference type="PANTHER" id="PTHR12558:SF33">
    <property type="entry name" value="BLL7664 PROTEIN"/>
    <property type="match status" value="1"/>
</dbReference>
<evidence type="ECO:0000313" key="4">
    <source>
        <dbReference type="Proteomes" id="UP001595848"/>
    </source>
</evidence>
<dbReference type="PANTHER" id="PTHR12558">
    <property type="entry name" value="CELL DIVISION CYCLE 16,23,27"/>
    <property type="match status" value="1"/>
</dbReference>
<feature type="chain" id="PRO_5045966717" evidence="2">
    <location>
        <begin position="26"/>
        <end position="591"/>
    </location>
</feature>
<dbReference type="PROSITE" id="PS50293">
    <property type="entry name" value="TPR_REGION"/>
    <property type="match status" value="2"/>
</dbReference>
<protein>
    <submittedName>
        <fullName evidence="3">Tetratricopeptide repeat protein</fullName>
    </submittedName>
</protein>
<keyword evidence="4" id="KW-1185">Reference proteome</keyword>
<dbReference type="RefSeq" id="WP_217965401.1">
    <property type="nucleotide sequence ID" value="NZ_JAHTBN010000006.1"/>
</dbReference>
<dbReference type="Proteomes" id="UP001595848">
    <property type="component" value="Unassembled WGS sequence"/>
</dbReference>
<proteinExistence type="predicted"/>